<reference evidence="2 3" key="2">
    <citation type="submission" date="2024-07" db="EMBL/GenBank/DDBJ databases">
        <authorList>
            <person name="Akdeniz Z."/>
        </authorList>
    </citation>
    <scope>NUCLEOTIDE SEQUENCE [LARGE SCALE GENOMIC DNA]</scope>
</reference>
<keyword evidence="3" id="KW-1185">Reference proteome</keyword>
<reference evidence="1" key="1">
    <citation type="submission" date="2023-06" db="EMBL/GenBank/DDBJ databases">
        <authorList>
            <person name="Kurt Z."/>
        </authorList>
    </citation>
    <scope>NUCLEOTIDE SEQUENCE</scope>
</reference>
<comment type="caution">
    <text evidence="1">The sequence shown here is derived from an EMBL/GenBank/DDBJ whole genome shotgun (WGS) entry which is preliminary data.</text>
</comment>
<proteinExistence type="predicted"/>
<dbReference type="EMBL" id="CAXDID020000094">
    <property type="protein sequence ID" value="CAL6023736.1"/>
    <property type="molecule type" value="Genomic_DNA"/>
</dbReference>
<organism evidence="1">
    <name type="scientific">Hexamita inflata</name>
    <dbReference type="NCBI Taxonomy" id="28002"/>
    <lineage>
        <taxon>Eukaryota</taxon>
        <taxon>Metamonada</taxon>
        <taxon>Diplomonadida</taxon>
        <taxon>Hexamitidae</taxon>
        <taxon>Hexamitinae</taxon>
        <taxon>Hexamita</taxon>
    </lineage>
</organism>
<evidence type="ECO:0000313" key="1">
    <source>
        <dbReference type="EMBL" id="CAI9954527.1"/>
    </source>
</evidence>
<sequence>MDLFQIKHHFNAQRLVHRIKFTISVVSRKYALNHVLETMIMQHQTKDMLKTELDNACRYVLLDLLKNYYKLVRLTSFVLINVQENSIKQLMEKIFVLQTVQFMLSKVMELKDVMKVAPIQTKCL</sequence>
<protein>
    <submittedName>
        <fullName evidence="2">Hypothetical_protein</fullName>
    </submittedName>
</protein>
<dbReference type="Proteomes" id="UP001642409">
    <property type="component" value="Unassembled WGS sequence"/>
</dbReference>
<accession>A0AA86QJ37</accession>
<name>A0AA86QJ37_9EUKA</name>
<dbReference type="EMBL" id="CATOUU010000849">
    <property type="protein sequence ID" value="CAI9954527.1"/>
    <property type="molecule type" value="Genomic_DNA"/>
</dbReference>
<dbReference type="AlphaFoldDB" id="A0AA86QJ37"/>
<evidence type="ECO:0000313" key="2">
    <source>
        <dbReference type="EMBL" id="CAL6023736.1"/>
    </source>
</evidence>
<evidence type="ECO:0000313" key="3">
    <source>
        <dbReference type="Proteomes" id="UP001642409"/>
    </source>
</evidence>
<gene>
    <name evidence="2" type="ORF">HINF_LOCUS29277</name>
    <name evidence="1" type="ORF">HINF_LOCUS42172</name>
</gene>